<comment type="function">
    <text evidence="2">Catalyzes the reduction of dTDP-6-deoxy-L-lyxo-4-hexulose to yield dTDP-L-rhamnose.</text>
</comment>
<evidence type="ECO:0000256" key="2">
    <source>
        <dbReference type="RuleBase" id="RU364082"/>
    </source>
</evidence>
<feature type="region of interest" description="Disordered" evidence="3">
    <location>
        <begin position="307"/>
        <end position="326"/>
    </location>
</feature>
<dbReference type="EMBL" id="JBHLYQ010000062">
    <property type="protein sequence ID" value="MFC0081992.1"/>
    <property type="molecule type" value="Genomic_DNA"/>
</dbReference>
<dbReference type="InterPro" id="IPR029903">
    <property type="entry name" value="RmlD-like-bd"/>
</dbReference>
<dbReference type="Proteomes" id="UP001589788">
    <property type="component" value="Unassembled WGS sequence"/>
</dbReference>
<keyword evidence="2 5" id="KW-0560">Oxidoreductase</keyword>
<evidence type="ECO:0000256" key="1">
    <source>
        <dbReference type="ARBA" id="ARBA00010944"/>
    </source>
</evidence>
<dbReference type="CDD" id="cd05254">
    <property type="entry name" value="dTDP_HR_like_SDR_e"/>
    <property type="match status" value="1"/>
</dbReference>
<keyword evidence="2" id="KW-0521">NADP</keyword>
<dbReference type="GO" id="GO:0008831">
    <property type="term" value="F:dTDP-4-dehydrorhamnose reductase activity"/>
    <property type="evidence" value="ECO:0007669"/>
    <property type="project" value="UniProtKB-EC"/>
</dbReference>
<comment type="similarity">
    <text evidence="1 2">Belongs to the dTDP-4-dehydrorhamnose reductase family.</text>
</comment>
<evidence type="ECO:0000313" key="6">
    <source>
        <dbReference type="Proteomes" id="UP001589788"/>
    </source>
</evidence>
<evidence type="ECO:0000259" key="4">
    <source>
        <dbReference type="Pfam" id="PF04321"/>
    </source>
</evidence>
<reference evidence="5 6" key="1">
    <citation type="submission" date="2024-09" db="EMBL/GenBank/DDBJ databases">
        <authorList>
            <person name="Sun Q."/>
            <person name="Mori K."/>
        </authorList>
    </citation>
    <scope>NUCLEOTIDE SEQUENCE [LARGE SCALE GENOMIC DNA]</scope>
    <source>
        <strain evidence="5 6">JCM 15389</strain>
    </source>
</reference>
<dbReference type="EC" id="1.1.1.133" evidence="2"/>
<comment type="caution">
    <text evidence="5">The sequence shown here is derived from an EMBL/GenBank/DDBJ whole genome shotgun (WGS) entry which is preliminary data.</text>
</comment>
<dbReference type="NCBIfam" id="TIGR01214">
    <property type="entry name" value="rmlD"/>
    <property type="match status" value="1"/>
</dbReference>
<dbReference type="PANTHER" id="PTHR10491">
    <property type="entry name" value="DTDP-4-DEHYDRORHAMNOSE REDUCTASE"/>
    <property type="match status" value="1"/>
</dbReference>
<proteinExistence type="inferred from homology"/>
<organism evidence="5 6">
    <name type="scientific">Aciditerrimonas ferrireducens</name>
    <dbReference type="NCBI Taxonomy" id="667306"/>
    <lineage>
        <taxon>Bacteria</taxon>
        <taxon>Bacillati</taxon>
        <taxon>Actinomycetota</taxon>
        <taxon>Acidimicrobiia</taxon>
        <taxon>Acidimicrobiales</taxon>
        <taxon>Acidimicrobiaceae</taxon>
        <taxon>Aciditerrimonas</taxon>
    </lineage>
</organism>
<dbReference type="Gene3D" id="3.40.50.720">
    <property type="entry name" value="NAD(P)-binding Rossmann-like Domain"/>
    <property type="match status" value="1"/>
</dbReference>
<comment type="pathway">
    <text evidence="2">Carbohydrate biosynthesis; dTDP-L-rhamnose biosynthesis.</text>
</comment>
<name>A0ABV6C4U8_9ACTN</name>
<evidence type="ECO:0000313" key="5">
    <source>
        <dbReference type="EMBL" id="MFC0081992.1"/>
    </source>
</evidence>
<keyword evidence="6" id="KW-1185">Reference proteome</keyword>
<accession>A0ABV6C4U8</accession>
<dbReference type="PANTHER" id="PTHR10491:SF4">
    <property type="entry name" value="METHIONINE ADENOSYLTRANSFERASE 2 SUBUNIT BETA"/>
    <property type="match status" value="1"/>
</dbReference>
<evidence type="ECO:0000256" key="3">
    <source>
        <dbReference type="SAM" id="MobiDB-lite"/>
    </source>
</evidence>
<dbReference type="SUPFAM" id="SSF51735">
    <property type="entry name" value="NAD(P)-binding Rossmann-fold domains"/>
    <property type="match status" value="1"/>
</dbReference>
<protein>
    <recommendedName>
        <fullName evidence="2">dTDP-4-dehydrorhamnose reductase</fullName>
        <ecNumber evidence="2">1.1.1.133</ecNumber>
    </recommendedName>
</protein>
<dbReference type="InterPro" id="IPR005913">
    <property type="entry name" value="dTDP_dehydrorham_reduct"/>
</dbReference>
<dbReference type="RefSeq" id="WP_377789355.1">
    <property type="nucleotide sequence ID" value="NZ_JBHLYQ010000062.1"/>
</dbReference>
<dbReference type="Gene3D" id="3.90.25.10">
    <property type="entry name" value="UDP-galactose 4-epimerase, domain 1"/>
    <property type="match status" value="1"/>
</dbReference>
<sequence>MSVRRPLRVLVTGAAGQLGRDLLACLGGELPVGGSEAWLATARLPVCETVGTDLPDLDLTDRSAVRALVATLRPHVVVHGAAWTDVDGCEADPDRAFAVNGLATRHVVEAARMVGARVVYVSTDYVFDGEAEGAYTEWDPPRPRSVYGRSKLAGELELGPGDSLVRTSWVCGAHGRNMVRTVLRLLASGQPLRFVADQRGCPTFTADLAVALAWLVVDGRPGRFHLTNSGATTWHGFVAEILRQLGEDPSRVEAIASAELDPPRPAPRPANSVLDNLAWRASGLPPLPAWQDALARLLSAWRSGRVEWPEVPSPTGAPEAGTGRRG</sequence>
<dbReference type="InterPro" id="IPR036291">
    <property type="entry name" value="NAD(P)-bd_dom_sf"/>
</dbReference>
<dbReference type="Pfam" id="PF04321">
    <property type="entry name" value="RmlD_sub_bind"/>
    <property type="match status" value="1"/>
</dbReference>
<feature type="domain" description="RmlD-like substrate binding" evidence="4">
    <location>
        <begin position="8"/>
        <end position="300"/>
    </location>
</feature>
<gene>
    <name evidence="5" type="primary">rfbD</name>
    <name evidence="5" type="ORF">ACFFRE_07500</name>
</gene>